<evidence type="ECO:0000256" key="1">
    <source>
        <dbReference type="SAM" id="MobiDB-lite"/>
    </source>
</evidence>
<feature type="region of interest" description="Disordered" evidence="1">
    <location>
        <begin position="1"/>
        <end position="21"/>
    </location>
</feature>
<comment type="caution">
    <text evidence="2">The sequence shown here is derived from an EMBL/GenBank/DDBJ whole genome shotgun (WGS) entry which is preliminary data.</text>
</comment>
<dbReference type="EMBL" id="JAYGHK010000009">
    <property type="protein sequence ID" value="MEA5607322.1"/>
    <property type="molecule type" value="Genomic_DNA"/>
</dbReference>
<protein>
    <recommendedName>
        <fullName evidence="4">Gas vesicle protein</fullName>
    </recommendedName>
</protein>
<dbReference type="RefSeq" id="WP_323244645.1">
    <property type="nucleotide sequence ID" value="NZ_JAYGHK010000009.1"/>
</dbReference>
<name>A0ABU5UM38_NODSP</name>
<evidence type="ECO:0000313" key="3">
    <source>
        <dbReference type="Proteomes" id="UP001303285"/>
    </source>
</evidence>
<evidence type="ECO:0008006" key="4">
    <source>
        <dbReference type="Google" id="ProtNLM"/>
    </source>
</evidence>
<proteinExistence type="predicted"/>
<evidence type="ECO:0000313" key="2">
    <source>
        <dbReference type="EMBL" id="MEA5607322.1"/>
    </source>
</evidence>
<organism evidence="2 3">
    <name type="scientific">Nodularia spumigena UHCC 0060</name>
    <dbReference type="NCBI Taxonomy" id="3110300"/>
    <lineage>
        <taxon>Bacteria</taxon>
        <taxon>Bacillati</taxon>
        <taxon>Cyanobacteriota</taxon>
        <taxon>Cyanophyceae</taxon>
        <taxon>Nostocales</taxon>
        <taxon>Nodulariaceae</taxon>
        <taxon>Nodularia</taxon>
    </lineage>
</organism>
<gene>
    <name evidence="2" type="ORF">VB695_04380</name>
</gene>
<accession>A0ABU5UM38</accession>
<keyword evidence="3" id="KW-1185">Reference proteome</keyword>
<sequence length="114" mass="13600">MKNSPKRSVIRPKISTMPRKKNEASCKLELYQMVTEKERLQKELYFIRERTSLLNRRLTTLNHQIEETEKTTKKLRKNDSELTNTQDIGSQENIYVESIESVQSNNYNVMEIEY</sequence>
<feature type="compositionally biased region" description="Basic residues" evidence="1">
    <location>
        <begin position="1"/>
        <end position="10"/>
    </location>
</feature>
<reference evidence="2 3" key="1">
    <citation type="submission" date="2023-12" db="EMBL/GenBank/DDBJ databases">
        <title>Baltic Sea Cyanobacteria.</title>
        <authorList>
            <person name="Delbaje E."/>
            <person name="Fewer D.P."/>
            <person name="Shishido T.K."/>
        </authorList>
    </citation>
    <scope>NUCLEOTIDE SEQUENCE [LARGE SCALE GENOMIC DNA]</scope>
    <source>
        <strain evidence="2 3">UHCC 0060</strain>
    </source>
</reference>
<dbReference type="Proteomes" id="UP001303285">
    <property type="component" value="Unassembled WGS sequence"/>
</dbReference>